<feature type="region of interest" description="Disordered" evidence="2">
    <location>
        <begin position="390"/>
        <end position="410"/>
    </location>
</feature>
<dbReference type="SMART" id="SM00198">
    <property type="entry name" value="SCP"/>
    <property type="match status" value="1"/>
</dbReference>
<protein>
    <recommendedName>
        <fullName evidence="4">Peptidase S1 domain-containing protein</fullName>
    </recommendedName>
</protein>
<evidence type="ECO:0000256" key="3">
    <source>
        <dbReference type="SAM" id="SignalP"/>
    </source>
</evidence>
<dbReference type="PANTHER" id="PTHR24252:SF7">
    <property type="entry name" value="HYALIN"/>
    <property type="match status" value="1"/>
</dbReference>
<dbReference type="Gene3D" id="3.40.33.10">
    <property type="entry name" value="CAP"/>
    <property type="match status" value="1"/>
</dbReference>
<evidence type="ECO:0000313" key="6">
    <source>
        <dbReference type="Proteomes" id="UP001642540"/>
    </source>
</evidence>
<dbReference type="InterPro" id="IPR014044">
    <property type="entry name" value="CAP_dom"/>
</dbReference>
<dbReference type="Gene3D" id="2.40.10.10">
    <property type="entry name" value="Trypsin-like serine proteases"/>
    <property type="match status" value="2"/>
</dbReference>
<dbReference type="PANTHER" id="PTHR24252">
    <property type="entry name" value="ACROSIN-RELATED"/>
    <property type="match status" value="1"/>
</dbReference>
<dbReference type="CDD" id="cd05382">
    <property type="entry name" value="CAP_GAPR1-like"/>
    <property type="match status" value="1"/>
</dbReference>
<dbReference type="InterPro" id="IPR009003">
    <property type="entry name" value="Peptidase_S1_PA"/>
</dbReference>
<feature type="compositionally biased region" description="Gly residues" evidence="2">
    <location>
        <begin position="506"/>
        <end position="517"/>
    </location>
</feature>
<dbReference type="InterPro" id="IPR043504">
    <property type="entry name" value="Peptidase_S1_PA_chymotrypsin"/>
</dbReference>
<dbReference type="PROSITE" id="PS00134">
    <property type="entry name" value="TRYPSIN_HIS"/>
    <property type="match status" value="1"/>
</dbReference>
<name>A0ABP1SAK0_9HEXA</name>
<dbReference type="InterPro" id="IPR034113">
    <property type="entry name" value="SCP_GAPR1-like"/>
</dbReference>
<comment type="caution">
    <text evidence="5">The sequence shown here is derived from an EMBL/GenBank/DDBJ whole genome shotgun (WGS) entry which is preliminary data.</text>
</comment>
<feature type="chain" id="PRO_5045627323" description="Peptidase S1 domain-containing protein" evidence="3">
    <location>
        <begin position="26"/>
        <end position="692"/>
    </location>
</feature>
<dbReference type="SUPFAM" id="SSF55797">
    <property type="entry name" value="PR-1-like"/>
    <property type="match status" value="1"/>
</dbReference>
<gene>
    <name evidence="5" type="ORF">ODALV1_LOCUS31422</name>
</gene>
<dbReference type="CDD" id="cd00190">
    <property type="entry name" value="Tryp_SPc"/>
    <property type="match status" value="1"/>
</dbReference>
<evidence type="ECO:0000259" key="4">
    <source>
        <dbReference type="PROSITE" id="PS50240"/>
    </source>
</evidence>
<sequence>MGYHIFNRKRFTFYTFFGVLCVASAEFCTPLSPKTGMTIDCQDPRTGSSIECNQEQVPKTIAIYKCAQHYISPFGEFENGRMTCLQNGRWSRTAHFEEFTCRLDCGHPSVDLLGNSPVVVFGETATRESFPWHAAIFRSNGPGTNYQFYCGGSLITPSNKGFLVITAAHCVTSTLRTHKVRPLEDFRVVLGSVSSSYKENEKARGTQIFSVKAAKIHPSYDYNRVQNDIAIVKLNQTVKLSDYISPVCFPSREMANKQITGTGLISGFGLDETSKITKILNYARLPVTQNQICNYALGKELTSVEFCAGYSTGSSVCSGDSGGGLVFMDDLTKRLYVQGIASNVDKRTLDEKKYCQNYNTFARVSSFVDFVHDELDQFFSDVDDTADGLNLRQPASGSRPIRPTANRPTGNRGEFVVTIYRDINDKSIYEEWRMSNCSAVPQNWNVGQFWVDVHGKCLQFFEGRVCSGRSLQLQPSASSTIFKWNFPDFHISSVSLCQGVPPSSGNQGGGGSGGSRPIGGPSNSGSGNGQQGGLAPSPGSSMNQESDYQVVGLRRHNVFRLRHGMPQVVLSEALNVKAKAYADKLINYNNLISSNEGGENLFQIRGSSESSAAIVKQAVDLWYESMKEYNYERPTATSFSQLVWKSTREIGIGVARSRGRTVVVAKYSPPGNVFYGGADPYKYFRENVYPPS</sequence>
<dbReference type="Proteomes" id="UP001642540">
    <property type="component" value="Unassembled WGS sequence"/>
</dbReference>
<keyword evidence="6" id="KW-1185">Reference proteome</keyword>
<dbReference type="SMART" id="SM00020">
    <property type="entry name" value="Tryp_SPc"/>
    <property type="match status" value="1"/>
</dbReference>
<organism evidence="5 6">
    <name type="scientific">Orchesella dallaii</name>
    <dbReference type="NCBI Taxonomy" id="48710"/>
    <lineage>
        <taxon>Eukaryota</taxon>
        <taxon>Metazoa</taxon>
        <taxon>Ecdysozoa</taxon>
        <taxon>Arthropoda</taxon>
        <taxon>Hexapoda</taxon>
        <taxon>Collembola</taxon>
        <taxon>Entomobryomorpha</taxon>
        <taxon>Entomobryoidea</taxon>
        <taxon>Orchesellidae</taxon>
        <taxon>Orchesellinae</taxon>
        <taxon>Orchesella</taxon>
    </lineage>
</organism>
<accession>A0ABP1SAK0</accession>
<reference evidence="5 6" key="1">
    <citation type="submission" date="2024-08" db="EMBL/GenBank/DDBJ databases">
        <authorList>
            <person name="Cucini C."/>
            <person name="Frati F."/>
        </authorList>
    </citation>
    <scope>NUCLEOTIDE SEQUENCE [LARGE SCALE GENOMIC DNA]</scope>
</reference>
<keyword evidence="1" id="KW-1015">Disulfide bond</keyword>
<dbReference type="PROSITE" id="PS50240">
    <property type="entry name" value="TRYPSIN_DOM"/>
    <property type="match status" value="1"/>
</dbReference>
<dbReference type="Pfam" id="PF00188">
    <property type="entry name" value="CAP"/>
    <property type="match status" value="1"/>
</dbReference>
<feature type="domain" description="Peptidase S1" evidence="4">
    <location>
        <begin position="119"/>
        <end position="376"/>
    </location>
</feature>
<dbReference type="InterPro" id="IPR035940">
    <property type="entry name" value="CAP_sf"/>
</dbReference>
<dbReference type="InterPro" id="IPR018114">
    <property type="entry name" value="TRYPSIN_HIS"/>
</dbReference>
<proteinExistence type="predicted"/>
<dbReference type="InterPro" id="IPR001254">
    <property type="entry name" value="Trypsin_dom"/>
</dbReference>
<feature type="region of interest" description="Disordered" evidence="2">
    <location>
        <begin position="500"/>
        <end position="546"/>
    </location>
</feature>
<evidence type="ECO:0000256" key="1">
    <source>
        <dbReference type="ARBA" id="ARBA00023157"/>
    </source>
</evidence>
<evidence type="ECO:0000313" key="5">
    <source>
        <dbReference type="EMBL" id="CAL8148432.1"/>
    </source>
</evidence>
<dbReference type="SUPFAM" id="SSF50494">
    <property type="entry name" value="Trypsin-like serine proteases"/>
    <property type="match status" value="1"/>
</dbReference>
<dbReference type="EMBL" id="CAXLJM020000170">
    <property type="protein sequence ID" value="CAL8148432.1"/>
    <property type="molecule type" value="Genomic_DNA"/>
</dbReference>
<evidence type="ECO:0000256" key="2">
    <source>
        <dbReference type="SAM" id="MobiDB-lite"/>
    </source>
</evidence>
<feature type="signal peptide" evidence="3">
    <location>
        <begin position="1"/>
        <end position="25"/>
    </location>
</feature>
<dbReference type="Pfam" id="PF00089">
    <property type="entry name" value="Trypsin"/>
    <property type="match status" value="1"/>
</dbReference>
<keyword evidence="3" id="KW-0732">Signal</keyword>